<feature type="domain" description="NUC153" evidence="6">
    <location>
        <begin position="592"/>
        <end position="620"/>
    </location>
</feature>
<comment type="caution">
    <text evidence="8">The sequence shown here is derived from an EMBL/GenBank/DDBJ whole genome shotgun (WGS) entry which is preliminary data.</text>
</comment>
<dbReference type="Proteomes" id="UP000033140">
    <property type="component" value="Unassembled WGS sequence"/>
</dbReference>
<evidence type="ECO:0000256" key="4">
    <source>
        <dbReference type="ARBA" id="ARBA00023242"/>
    </source>
</evidence>
<feature type="region of interest" description="Disordered" evidence="5">
    <location>
        <begin position="226"/>
        <end position="257"/>
    </location>
</feature>
<organism evidence="8 9">
    <name type="scientific">Saitoella complicata (strain BCRC 22490 / CBS 7301 / JCM 7358 / NBRC 10748 / NRRL Y-17804)</name>
    <dbReference type="NCBI Taxonomy" id="698492"/>
    <lineage>
        <taxon>Eukaryota</taxon>
        <taxon>Fungi</taxon>
        <taxon>Dikarya</taxon>
        <taxon>Ascomycota</taxon>
        <taxon>Taphrinomycotina</taxon>
        <taxon>Taphrinomycotina incertae sedis</taxon>
        <taxon>Saitoella</taxon>
    </lineage>
</organism>
<gene>
    <name evidence="8" type="ORF">G7K_5111-t1</name>
</gene>
<keyword evidence="4" id="KW-0539">Nucleus</keyword>
<feature type="region of interest" description="Disordered" evidence="5">
    <location>
        <begin position="54"/>
        <end position="176"/>
    </location>
</feature>
<evidence type="ECO:0000259" key="7">
    <source>
        <dbReference type="Pfam" id="PF25121"/>
    </source>
</evidence>
<feature type="region of interest" description="Disordered" evidence="5">
    <location>
        <begin position="560"/>
        <end position="583"/>
    </location>
</feature>
<evidence type="ECO:0000256" key="1">
    <source>
        <dbReference type="ARBA" id="ARBA00004604"/>
    </source>
</evidence>
<reference evidence="8 9" key="2">
    <citation type="journal article" date="2014" name="J. Gen. Appl. Microbiol.">
        <title>The early diverging ascomycetous budding yeast Saitoella complicata has three histone deacetylases belonging to the Clr6, Hos2, and Rpd3 lineages.</title>
        <authorList>
            <person name="Nishida H."/>
            <person name="Matsumoto T."/>
            <person name="Kondo S."/>
            <person name="Hamamoto M."/>
            <person name="Yoshikawa H."/>
        </authorList>
    </citation>
    <scope>NUCLEOTIDE SEQUENCE [LARGE SCALE GENOMIC DNA]</scope>
    <source>
        <strain evidence="8 9">NRRL Y-17804</strain>
    </source>
</reference>
<feature type="compositionally biased region" description="Basic residues" evidence="5">
    <location>
        <begin position="678"/>
        <end position="687"/>
    </location>
</feature>
<reference evidence="8 9" key="1">
    <citation type="journal article" date="2011" name="J. Gen. Appl. Microbiol.">
        <title>Draft genome sequencing of the enigmatic yeast Saitoella complicata.</title>
        <authorList>
            <person name="Nishida H."/>
            <person name="Hamamoto M."/>
            <person name="Sugiyama J."/>
        </authorList>
    </citation>
    <scope>NUCLEOTIDE SEQUENCE [LARGE SCALE GENOMIC DNA]</scope>
    <source>
        <strain evidence="8 9">NRRL Y-17804</strain>
    </source>
</reference>
<keyword evidence="9" id="KW-1185">Reference proteome</keyword>
<evidence type="ECO:0000313" key="9">
    <source>
        <dbReference type="Proteomes" id="UP000033140"/>
    </source>
</evidence>
<dbReference type="Pfam" id="PF25121">
    <property type="entry name" value="RRM_ESF1"/>
    <property type="match status" value="1"/>
</dbReference>
<sequence>MGPRDKKHRTPMGEAAERKPVTTDPRFSVVHSDARFALPKRKDTKFAVDKRFKGMLNDKEFADGPSVDRYGRRVGKDKGKEEIKRYYRMEDEEEGEEGEDSEDDEDKEEDDEDEESDEEEVKKYDPARGEGIIDSSDSEEETDEEELAELGSDVEGRELADPEPDRESIPTGEETNRFAVVNLDWDHVRAVDLFATLSSFEPPGGKVRSVVVYPSEFGKERLAKEDMEGPPKDIFGGAESGSDDDDEEITEETIIKEDKGEDFDMDKLRKYQLERLRYYYAIVTCDSTITAKYIYDAIDGAEYENSANFFDLRFVPDDVTFEDDPRDEADHVPESYAPDDFVTDALQHSKVKLTWDEEDQARVQLRTKAFSQKDIEDMDFKAYLASDSEEEEEEDDEAQKEKYRALLLGVKKKSGADEDAAAEGDMEITFGAALDEKDEKDEEEEEVVEGEEEETTLEKYRRKERERKERRRAERKVNIKEDDDKEELGFDDPFFQDGGDKAAKQDKKKKDKKVSAEEAEMEAARKAELELLMMDEKEESAITGGKKPQHFDMKQVLKAEKAKKKKGKTAKKQLAKVDQEATQSDFQIDVKDPRFAALYESHHFAIDPTNPQFKKTEAMEKVLDERRKRHENGREEPPAKAGKKRKNEEGQGSGEAGKKAKKVAEKEESGSDLASLVRRIKAKSGQA</sequence>
<dbReference type="Pfam" id="PF08159">
    <property type="entry name" value="NUC153"/>
    <property type="match status" value="1"/>
</dbReference>
<proteinExistence type="inferred from homology"/>
<dbReference type="InterPro" id="IPR056750">
    <property type="entry name" value="RRM_ESF1"/>
</dbReference>
<name>A0A0E9NMH3_SAICN</name>
<dbReference type="GO" id="GO:0003723">
    <property type="term" value="F:RNA binding"/>
    <property type="evidence" value="ECO:0007669"/>
    <property type="project" value="TreeGrafter"/>
</dbReference>
<protein>
    <submittedName>
        <fullName evidence="8">Uncharacterized protein</fullName>
    </submittedName>
</protein>
<feature type="compositionally biased region" description="Basic residues" evidence="5">
    <location>
        <begin position="561"/>
        <end position="574"/>
    </location>
</feature>
<dbReference type="GO" id="GO:0005730">
    <property type="term" value="C:nucleolus"/>
    <property type="evidence" value="ECO:0007669"/>
    <property type="project" value="UniProtKB-SubCell"/>
</dbReference>
<dbReference type="EMBL" id="BACD03000039">
    <property type="protein sequence ID" value="GAO50998.1"/>
    <property type="molecule type" value="Genomic_DNA"/>
</dbReference>
<feature type="compositionally biased region" description="Basic and acidic residues" evidence="5">
    <location>
        <begin position="656"/>
        <end position="669"/>
    </location>
</feature>
<feature type="compositionally biased region" description="Basic and acidic residues" evidence="5">
    <location>
        <begin position="456"/>
        <end position="482"/>
    </location>
</feature>
<evidence type="ECO:0000256" key="3">
    <source>
        <dbReference type="ARBA" id="ARBA00023054"/>
    </source>
</evidence>
<keyword evidence="3" id="KW-0175">Coiled coil</keyword>
<dbReference type="AlphaFoldDB" id="A0A0E9NMH3"/>
<feature type="domain" description="ESF1 RRM" evidence="7">
    <location>
        <begin position="175"/>
        <end position="329"/>
    </location>
</feature>
<feature type="compositionally biased region" description="Acidic residues" evidence="5">
    <location>
        <begin position="241"/>
        <end position="251"/>
    </location>
</feature>
<feature type="compositionally biased region" description="Basic and acidic residues" evidence="5">
    <location>
        <begin position="614"/>
        <end position="638"/>
    </location>
</feature>
<feature type="region of interest" description="Disordered" evidence="5">
    <location>
        <begin position="1"/>
        <end position="26"/>
    </location>
</feature>
<dbReference type="GO" id="GO:0006364">
    <property type="term" value="P:rRNA processing"/>
    <property type="evidence" value="ECO:0007669"/>
    <property type="project" value="InterPro"/>
</dbReference>
<comment type="subcellular location">
    <subcellularLocation>
        <location evidence="1">Nucleus</location>
        <location evidence="1">Nucleolus</location>
    </subcellularLocation>
</comment>
<feature type="region of interest" description="Disordered" evidence="5">
    <location>
        <begin position="413"/>
        <end position="521"/>
    </location>
</feature>
<accession>A0A0E9NMH3</accession>
<comment type="similarity">
    <text evidence="2">Belongs to the ESF1 family.</text>
</comment>
<evidence type="ECO:0000259" key="6">
    <source>
        <dbReference type="Pfam" id="PF08159"/>
    </source>
</evidence>
<dbReference type="InterPro" id="IPR039754">
    <property type="entry name" value="Esf1"/>
</dbReference>
<dbReference type="InterPro" id="IPR012580">
    <property type="entry name" value="NUC153"/>
</dbReference>
<reference evidence="8 9" key="3">
    <citation type="journal article" date="2015" name="Genome Announc.">
        <title>Draft Genome Sequence of the Archiascomycetous Yeast Saitoella complicata.</title>
        <authorList>
            <person name="Yamauchi K."/>
            <person name="Kondo S."/>
            <person name="Hamamoto M."/>
            <person name="Takahashi Y."/>
            <person name="Ogura Y."/>
            <person name="Hayashi T."/>
            <person name="Nishida H."/>
        </authorList>
    </citation>
    <scope>NUCLEOTIDE SEQUENCE [LARGE SCALE GENOMIC DNA]</scope>
    <source>
        <strain evidence="8 9">NRRL Y-17804</strain>
    </source>
</reference>
<feature type="compositionally biased region" description="Acidic residues" evidence="5">
    <location>
        <begin position="436"/>
        <end position="455"/>
    </location>
</feature>
<feature type="compositionally biased region" description="Acidic residues" evidence="5">
    <location>
        <begin position="417"/>
        <end position="426"/>
    </location>
</feature>
<dbReference type="OMA" id="YEMEMSW"/>
<feature type="compositionally biased region" description="Acidic residues" evidence="5">
    <location>
        <begin position="136"/>
        <end position="148"/>
    </location>
</feature>
<feature type="compositionally biased region" description="Basic residues" evidence="5">
    <location>
        <begin position="1"/>
        <end position="10"/>
    </location>
</feature>
<evidence type="ECO:0000256" key="2">
    <source>
        <dbReference type="ARBA" id="ARBA00009087"/>
    </source>
</evidence>
<feature type="compositionally biased region" description="Basic and acidic residues" evidence="5">
    <location>
        <begin position="69"/>
        <end position="89"/>
    </location>
</feature>
<feature type="compositionally biased region" description="Basic and acidic residues" evidence="5">
    <location>
        <begin position="154"/>
        <end position="168"/>
    </location>
</feature>
<evidence type="ECO:0000256" key="5">
    <source>
        <dbReference type="SAM" id="MobiDB-lite"/>
    </source>
</evidence>
<dbReference type="PANTHER" id="PTHR12202">
    <property type="entry name" value="ESF1 HOMOLOG"/>
    <property type="match status" value="1"/>
</dbReference>
<dbReference type="PANTHER" id="PTHR12202:SF0">
    <property type="entry name" value="ESF1 HOMOLOG"/>
    <property type="match status" value="1"/>
</dbReference>
<dbReference type="STRING" id="698492.A0A0E9NMH3"/>
<feature type="region of interest" description="Disordered" evidence="5">
    <location>
        <begin position="607"/>
        <end position="687"/>
    </location>
</feature>
<evidence type="ECO:0000313" key="8">
    <source>
        <dbReference type="EMBL" id="GAO50998.1"/>
    </source>
</evidence>
<feature type="compositionally biased region" description="Acidic residues" evidence="5">
    <location>
        <begin position="90"/>
        <end position="119"/>
    </location>
</feature>